<dbReference type="InterPro" id="IPR001862">
    <property type="entry name" value="MAC_perforin"/>
</dbReference>
<dbReference type="InterPro" id="IPR023415">
    <property type="entry name" value="LDLR_class-A_CS"/>
</dbReference>
<dbReference type="GO" id="GO:0044218">
    <property type="term" value="C:other organism cell membrane"/>
    <property type="evidence" value="ECO:0007669"/>
    <property type="project" value="UniProtKB-KW"/>
</dbReference>
<dbReference type="Gene3D" id="4.10.400.10">
    <property type="entry name" value="Low-density Lipoprotein Receptor"/>
    <property type="match status" value="1"/>
</dbReference>
<evidence type="ECO:0000256" key="19">
    <source>
        <dbReference type="ARBA" id="ARBA00023298"/>
    </source>
</evidence>
<comment type="subcellular location">
    <subcellularLocation>
        <location evidence="2">Secreted</location>
    </subcellularLocation>
    <subcellularLocation>
        <location evidence="1">Target cell membrane</location>
        <topology evidence="1">Multi-pass membrane protein</topology>
    </subcellularLocation>
</comment>
<dbReference type="PRINTS" id="PR01705">
    <property type="entry name" value="TSP1REPEAT"/>
</dbReference>
<evidence type="ECO:0000256" key="14">
    <source>
        <dbReference type="ARBA" id="ARBA00022875"/>
    </source>
</evidence>
<evidence type="ECO:0000256" key="21">
    <source>
        <dbReference type="SAM" id="MobiDB-lite"/>
    </source>
</evidence>
<keyword evidence="16" id="KW-0472">Membrane</keyword>
<sequence length="598" mass="66812">MGRFIILLLGFCTLHLASVSRTSVEASVTPWMTNDTRWSGRRTIRSADRPKPISCKMGIWSSWTRCDSCTESKLRFRYLDKPSQFGGTHCIETLWDRLACPTATTQCLVPDYCGESFTCKYTGRCISQSLRCNGEGDCSDFSDEDNCADYNPRKDKCSTLLPIPGAERGTQGFSVLTGDFVDQVLDPHYFGGSCEYVYNGEWRKFLYESFCENLQYDDDSKNYRKPYNYHSYRFVAEAASEGSHEYYEDVNSLLKARKRTHSSNAGVTVAVYYVQVGVKGSTESEFLTNITQYKSQDVGFVRLFSKVQTALFKMRSNNLMLHEDFYYALMELPEEYDFGMYSRFFKMFGTHYVTEGTMGGTLEYVVVINKNTMAESKMEGSQVGRCIGGSVGLSSPLGAYGSADLTVGGSSCNKNGEFNKVSDGDSVDIKDIVTLVKGGILHASSGLLAIRNPETYRKWGASLKYNPTLIDYETLPIYELVRRSTAAAHVGQRLANLQKGWEEYRRHFDSCRCESCKHSGIAVLAGTSCECNCRSGYQGVACEETLRRDTKTDGSWSCWGFWSSCASGRKTRTRTCNNPPPTDGGATCQGSASQTQHC</sequence>
<dbReference type="FunCoup" id="A0A3P8WPK2">
    <property type="interactions" value="821"/>
</dbReference>
<evidence type="ECO:0000256" key="18">
    <source>
        <dbReference type="ARBA" id="ARBA00023180"/>
    </source>
</evidence>
<dbReference type="InterPro" id="IPR000884">
    <property type="entry name" value="TSP1_rpt"/>
</dbReference>
<dbReference type="Ensembl" id="ENSCSET00000029056.1">
    <property type="protein sequence ID" value="ENSCSEP00000028669.1"/>
    <property type="gene ID" value="ENSCSEG00000018354.1"/>
</dbReference>
<dbReference type="PROSITE" id="PS51412">
    <property type="entry name" value="MACPF_2"/>
    <property type="match status" value="1"/>
</dbReference>
<dbReference type="CDD" id="cd00112">
    <property type="entry name" value="LDLa"/>
    <property type="match status" value="1"/>
</dbReference>
<proteinExistence type="inferred from homology"/>
<evidence type="ECO:0000256" key="9">
    <source>
        <dbReference type="ARBA" id="ARBA00022692"/>
    </source>
</evidence>
<feature type="compositionally biased region" description="Polar residues" evidence="21">
    <location>
        <begin position="588"/>
        <end position="598"/>
    </location>
</feature>
<dbReference type="AlphaFoldDB" id="A0A3P8WPK2"/>
<dbReference type="Proteomes" id="UP000265120">
    <property type="component" value="Chromosome 20"/>
</dbReference>
<dbReference type="SMART" id="SM00192">
    <property type="entry name" value="LDLa"/>
    <property type="match status" value="1"/>
</dbReference>
<keyword evidence="18" id="KW-0325">Glycoprotein</keyword>
<comment type="caution">
    <text evidence="20">Lacks conserved residue(s) required for the propagation of feature annotation.</text>
</comment>
<feature type="disulfide bond" evidence="20">
    <location>
        <begin position="132"/>
        <end position="147"/>
    </location>
</feature>
<reference evidence="24 25" key="1">
    <citation type="journal article" date="2014" name="Nat. Genet.">
        <title>Whole-genome sequence of a flatfish provides insights into ZW sex chromosome evolution and adaptation to a benthic lifestyle.</title>
        <authorList>
            <person name="Chen S."/>
            <person name="Zhang G."/>
            <person name="Shao C."/>
            <person name="Huang Q."/>
            <person name="Liu G."/>
            <person name="Zhang P."/>
            <person name="Song W."/>
            <person name="An N."/>
            <person name="Chalopin D."/>
            <person name="Volff J.N."/>
            <person name="Hong Y."/>
            <person name="Li Q."/>
            <person name="Sha Z."/>
            <person name="Zhou H."/>
            <person name="Xie M."/>
            <person name="Yu Q."/>
            <person name="Liu Y."/>
            <person name="Xiang H."/>
            <person name="Wang N."/>
            <person name="Wu K."/>
            <person name="Yang C."/>
            <person name="Zhou Q."/>
            <person name="Liao X."/>
            <person name="Yang L."/>
            <person name="Hu Q."/>
            <person name="Zhang J."/>
            <person name="Meng L."/>
            <person name="Jin L."/>
            <person name="Tian Y."/>
            <person name="Lian J."/>
            <person name="Yang J."/>
            <person name="Miao G."/>
            <person name="Liu S."/>
            <person name="Liang Z."/>
            <person name="Yan F."/>
            <person name="Li Y."/>
            <person name="Sun B."/>
            <person name="Zhang H."/>
            <person name="Zhang J."/>
            <person name="Zhu Y."/>
            <person name="Du M."/>
            <person name="Zhao Y."/>
            <person name="Schartl M."/>
            <person name="Tang Q."/>
            <person name="Wang J."/>
        </authorList>
    </citation>
    <scope>NUCLEOTIDE SEQUENCE</scope>
</reference>
<dbReference type="GeneTree" id="ENSGT00940000160126"/>
<dbReference type="GO" id="GO:0006958">
    <property type="term" value="P:complement activation, classical pathway"/>
    <property type="evidence" value="ECO:0007669"/>
    <property type="project" value="UniProtKB-KW"/>
</dbReference>
<evidence type="ECO:0000256" key="2">
    <source>
        <dbReference type="ARBA" id="ARBA00004613"/>
    </source>
</evidence>
<evidence type="ECO:0000256" key="22">
    <source>
        <dbReference type="SAM" id="SignalP"/>
    </source>
</evidence>
<evidence type="ECO:0000256" key="8">
    <source>
        <dbReference type="ARBA" id="ARBA00022588"/>
    </source>
</evidence>
<dbReference type="OrthoDB" id="6150863at2759"/>
<evidence type="ECO:0000256" key="20">
    <source>
        <dbReference type="PROSITE-ProRule" id="PRU00124"/>
    </source>
</evidence>
<keyword evidence="12" id="KW-0204">Cytolysis</keyword>
<dbReference type="PROSITE" id="PS50092">
    <property type="entry name" value="TSP1"/>
    <property type="match status" value="2"/>
</dbReference>
<name>A0A3P8WPK2_CYNSE</name>
<evidence type="ECO:0000256" key="1">
    <source>
        <dbReference type="ARBA" id="ARBA00004276"/>
    </source>
</evidence>
<dbReference type="GO" id="GO:0005579">
    <property type="term" value="C:membrane attack complex"/>
    <property type="evidence" value="ECO:0007669"/>
    <property type="project" value="UniProtKB-KW"/>
</dbReference>
<dbReference type="SUPFAM" id="SSF57424">
    <property type="entry name" value="LDL receptor-like module"/>
    <property type="match status" value="1"/>
</dbReference>
<evidence type="ECO:0000256" key="17">
    <source>
        <dbReference type="ARBA" id="ARBA00023157"/>
    </source>
</evidence>
<feature type="signal peptide" evidence="22">
    <location>
        <begin position="1"/>
        <end position="17"/>
    </location>
</feature>
<keyword evidence="5" id="KW-0964">Secreted</keyword>
<organism evidence="24 25">
    <name type="scientific">Cynoglossus semilaevis</name>
    <name type="common">Tongue sole</name>
    <dbReference type="NCBI Taxonomy" id="244447"/>
    <lineage>
        <taxon>Eukaryota</taxon>
        <taxon>Metazoa</taxon>
        <taxon>Chordata</taxon>
        <taxon>Craniata</taxon>
        <taxon>Vertebrata</taxon>
        <taxon>Euteleostomi</taxon>
        <taxon>Actinopterygii</taxon>
        <taxon>Neopterygii</taxon>
        <taxon>Teleostei</taxon>
        <taxon>Neoteleostei</taxon>
        <taxon>Acanthomorphata</taxon>
        <taxon>Carangaria</taxon>
        <taxon>Pleuronectiformes</taxon>
        <taxon>Pleuronectoidei</taxon>
        <taxon>Cynoglossidae</taxon>
        <taxon>Cynoglossinae</taxon>
        <taxon>Cynoglossus</taxon>
    </lineage>
</organism>
<evidence type="ECO:0000256" key="10">
    <source>
        <dbReference type="ARBA" id="ARBA00022729"/>
    </source>
</evidence>
<keyword evidence="14" id="KW-0180">Complement pathway</keyword>
<reference evidence="24" key="3">
    <citation type="submission" date="2025-09" db="UniProtKB">
        <authorList>
            <consortium name="Ensembl"/>
        </authorList>
    </citation>
    <scope>IDENTIFICATION</scope>
</reference>
<evidence type="ECO:0000259" key="23">
    <source>
        <dbReference type="PROSITE" id="PS51412"/>
    </source>
</evidence>
<evidence type="ECO:0000256" key="3">
    <source>
        <dbReference type="ARBA" id="ARBA00009214"/>
    </source>
</evidence>
<dbReference type="GeneID" id="103396191"/>
<keyword evidence="19" id="KW-1053">Target membrane</keyword>
<keyword evidence="15" id="KW-0473">Membrane attack complex</keyword>
<evidence type="ECO:0000256" key="5">
    <source>
        <dbReference type="ARBA" id="ARBA00022525"/>
    </source>
</evidence>
<keyword evidence="13" id="KW-0391">Immunity</keyword>
<evidence type="ECO:0000256" key="12">
    <source>
        <dbReference type="ARBA" id="ARBA00022852"/>
    </source>
</evidence>
<keyword evidence="7" id="KW-1052">Target cell membrane</keyword>
<feature type="region of interest" description="Disordered" evidence="21">
    <location>
        <begin position="569"/>
        <end position="598"/>
    </location>
</feature>
<evidence type="ECO:0000256" key="7">
    <source>
        <dbReference type="ARBA" id="ARBA00022537"/>
    </source>
</evidence>
<keyword evidence="11" id="KW-0677">Repeat</keyword>
<feature type="disulfide bond" evidence="20">
    <location>
        <begin position="113"/>
        <end position="125"/>
    </location>
</feature>
<dbReference type="InterPro" id="IPR020864">
    <property type="entry name" value="MACPF"/>
</dbReference>
<dbReference type="SMART" id="SM00457">
    <property type="entry name" value="MACPF"/>
    <property type="match status" value="1"/>
</dbReference>
<dbReference type="RefSeq" id="XP_008332414.1">
    <property type="nucleotide sequence ID" value="XM_008334192.3"/>
</dbReference>
<evidence type="ECO:0000313" key="25">
    <source>
        <dbReference type="Proteomes" id="UP000265120"/>
    </source>
</evidence>
<evidence type="ECO:0000256" key="6">
    <source>
        <dbReference type="ARBA" id="ARBA00022536"/>
    </source>
</evidence>
<dbReference type="InterPro" id="IPR020863">
    <property type="entry name" value="MACPF_CS"/>
</dbReference>
<dbReference type="SMART" id="SM00209">
    <property type="entry name" value="TSP1"/>
    <property type="match status" value="2"/>
</dbReference>
<evidence type="ECO:0000313" key="24">
    <source>
        <dbReference type="Ensembl" id="ENSCSEP00000028669.1"/>
    </source>
</evidence>
<dbReference type="PRINTS" id="PR00764">
    <property type="entry name" value="COMPLEMENTC9"/>
</dbReference>
<dbReference type="PROSITE" id="PS00279">
    <property type="entry name" value="MACPF_1"/>
    <property type="match status" value="1"/>
</dbReference>
<keyword evidence="9" id="KW-0812">Transmembrane</keyword>
<evidence type="ECO:0000256" key="4">
    <source>
        <dbReference type="ARBA" id="ARBA00022452"/>
    </source>
</evidence>
<keyword evidence="17 20" id="KW-1015">Disulfide bond</keyword>
<dbReference type="GO" id="GO:0045087">
    <property type="term" value="P:innate immune response"/>
    <property type="evidence" value="ECO:0007669"/>
    <property type="project" value="UniProtKB-KW"/>
</dbReference>
<dbReference type="OMA" id="CQPGVTI"/>
<evidence type="ECO:0000256" key="15">
    <source>
        <dbReference type="ARBA" id="ARBA00023058"/>
    </source>
</evidence>
<dbReference type="PROSITE" id="PS01209">
    <property type="entry name" value="LDLRA_1"/>
    <property type="match status" value="1"/>
</dbReference>
<keyword evidence="8" id="KW-0399">Innate immunity</keyword>
<keyword evidence="4" id="KW-1134">Transmembrane beta strand</keyword>
<feature type="domain" description="MACPF" evidence="23">
    <location>
        <begin position="153"/>
        <end position="512"/>
    </location>
</feature>
<reference evidence="24" key="2">
    <citation type="submission" date="2025-08" db="UniProtKB">
        <authorList>
            <consortium name="Ensembl"/>
        </authorList>
    </citation>
    <scope>IDENTIFICATION</scope>
</reference>
<protein>
    <submittedName>
        <fullName evidence="24">Complement C8 alpha chain</fullName>
    </submittedName>
</protein>
<evidence type="ECO:0000256" key="13">
    <source>
        <dbReference type="ARBA" id="ARBA00022859"/>
    </source>
</evidence>
<dbReference type="Pfam" id="PF01823">
    <property type="entry name" value="MACPF"/>
    <property type="match status" value="1"/>
</dbReference>
<keyword evidence="6" id="KW-0245">EGF-like domain</keyword>
<dbReference type="PROSITE" id="PS50068">
    <property type="entry name" value="LDLRA_2"/>
    <property type="match status" value="1"/>
</dbReference>
<dbReference type="InParanoid" id="A0A3P8WPK2"/>
<dbReference type="Pfam" id="PF21195">
    <property type="entry name" value="EGF_C8A_B_C6"/>
    <property type="match status" value="1"/>
</dbReference>
<dbReference type="InterPro" id="IPR036383">
    <property type="entry name" value="TSP1_rpt_sf"/>
</dbReference>
<dbReference type="SUPFAM" id="SSF82895">
    <property type="entry name" value="TSP-1 type 1 repeat"/>
    <property type="match status" value="2"/>
</dbReference>
<evidence type="ECO:0000256" key="16">
    <source>
        <dbReference type="ARBA" id="ARBA00023136"/>
    </source>
</evidence>
<dbReference type="InterPro" id="IPR002172">
    <property type="entry name" value="LDrepeatLR_classA_rpt"/>
</dbReference>
<dbReference type="Gene3D" id="2.20.100.10">
    <property type="entry name" value="Thrombospondin type-1 (TSP1) repeat"/>
    <property type="match status" value="1"/>
</dbReference>
<dbReference type="InterPro" id="IPR036055">
    <property type="entry name" value="LDL_receptor-like_sf"/>
</dbReference>
<dbReference type="Pfam" id="PF00057">
    <property type="entry name" value="Ldl_recept_a"/>
    <property type="match status" value="1"/>
</dbReference>
<dbReference type="CTD" id="731"/>
<keyword evidence="25" id="KW-1185">Reference proteome</keyword>
<dbReference type="GO" id="GO:0005576">
    <property type="term" value="C:extracellular region"/>
    <property type="evidence" value="ECO:0007669"/>
    <property type="project" value="UniProtKB-SubCell"/>
</dbReference>
<comment type="similarity">
    <text evidence="3">Belongs to the complement C6/C7/C8/C9 family.</text>
</comment>
<dbReference type="PANTHER" id="PTHR45742:SF1">
    <property type="entry name" value="COMPLEMENT COMPONENT C8 ALPHA CHAIN"/>
    <property type="match status" value="1"/>
</dbReference>
<keyword evidence="10 22" id="KW-0732">Signal</keyword>
<dbReference type="KEGG" id="csem:103396191"/>
<evidence type="ECO:0000256" key="11">
    <source>
        <dbReference type="ARBA" id="ARBA00022737"/>
    </source>
</evidence>
<dbReference type="PANTHER" id="PTHR45742">
    <property type="entry name" value="COMPLEMENT COMPONENT C6"/>
    <property type="match status" value="1"/>
</dbReference>
<dbReference type="STRING" id="244447.ENSCSEP00000028669"/>
<dbReference type="GO" id="GO:0031640">
    <property type="term" value="P:killing of cells of another organism"/>
    <property type="evidence" value="ECO:0007669"/>
    <property type="project" value="UniProtKB-KW"/>
</dbReference>
<dbReference type="InterPro" id="IPR048831">
    <property type="entry name" value="C8A_B_C6_EGF-like"/>
</dbReference>
<feature type="chain" id="PRO_5018078368" evidence="22">
    <location>
        <begin position="18"/>
        <end position="598"/>
    </location>
</feature>
<accession>A0A3P8WPK2</accession>